<organism evidence="2 3">
    <name type="scientific">Rubritalea profundi</name>
    <dbReference type="NCBI Taxonomy" id="1658618"/>
    <lineage>
        <taxon>Bacteria</taxon>
        <taxon>Pseudomonadati</taxon>
        <taxon>Verrucomicrobiota</taxon>
        <taxon>Verrucomicrobiia</taxon>
        <taxon>Verrucomicrobiales</taxon>
        <taxon>Rubritaleaceae</taxon>
        <taxon>Rubritalea</taxon>
    </lineage>
</organism>
<dbReference type="GO" id="GO:0006396">
    <property type="term" value="P:RNA processing"/>
    <property type="evidence" value="ECO:0007669"/>
    <property type="project" value="UniProtKB-ARBA"/>
</dbReference>
<dbReference type="PANTHER" id="PTHR21600">
    <property type="entry name" value="MITOCHONDRIAL RNA PSEUDOURIDINE SYNTHASE"/>
    <property type="match status" value="1"/>
</dbReference>
<dbReference type="InterPro" id="IPR006145">
    <property type="entry name" value="PsdUridine_synth_RsuA/RluA"/>
</dbReference>
<comment type="caution">
    <text evidence="2">The sequence shown here is derived from an EMBL/GenBank/DDBJ whole genome shotgun (WGS) entry which is preliminary data.</text>
</comment>
<evidence type="ECO:0000313" key="2">
    <source>
        <dbReference type="EMBL" id="PQJ30176.1"/>
    </source>
</evidence>
<feature type="domain" description="Pseudouridine synthase RsuA/RluA-like" evidence="1">
    <location>
        <begin position="36"/>
        <end position="191"/>
    </location>
</feature>
<keyword evidence="3" id="KW-1185">Reference proteome</keyword>
<dbReference type="PROSITE" id="PS01129">
    <property type="entry name" value="PSI_RLU"/>
    <property type="match status" value="1"/>
</dbReference>
<dbReference type="AlphaFoldDB" id="A0A2S7U587"/>
<protein>
    <recommendedName>
        <fullName evidence="1">Pseudouridine synthase RsuA/RluA-like domain-containing protein</fullName>
    </recommendedName>
</protein>
<name>A0A2S7U587_9BACT</name>
<dbReference type="Pfam" id="PF00849">
    <property type="entry name" value="PseudoU_synth_2"/>
    <property type="match status" value="1"/>
</dbReference>
<dbReference type="Proteomes" id="UP000239907">
    <property type="component" value="Unassembled WGS sequence"/>
</dbReference>
<proteinExistence type="predicted"/>
<dbReference type="Gene3D" id="3.30.2350.10">
    <property type="entry name" value="Pseudouridine synthase"/>
    <property type="match status" value="1"/>
</dbReference>
<dbReference type="GO" id="GO:0001522">
    <property type="term" value="P:pseudouridine synthesis"/>
    <property type="evidence" value="ECO:0007669"/>
    <property type="project" value="InterPro"/>
</dbReference>
<dbReference type="GO" id="GO:0003723">
    <property type="term" value="F:RNA binding"/>
    <property type="evidence" value="ECO:0007669"/>
    <property type="project" value="InterPro"/>
</dbReference>
<dbReference type="InterPro" id="IPR050188">
    <property type="entry name" value="RluA_PseudoU_synthase"/>
</dbReference>
<dbReference type="InterPro" id="IPR006224">
    <property type="entry name" value="PsdUridine_synth_RluA-like_CS"/>
</dbReference>
<dbReference type="GO" id="GO:0009982">
    <property type="term" value="F:pseudouridine synthase activity"/>
    <property type="evidence" value="ECO:0007669"/>
    <property type="project" value="InterPro"/>
</dbReference>
<evidence type="ECO:0000259" key="1">
    <source>
        <dbReference type="Pfam" id="PF00849"/>
    </source>
</evidence>
<dbReference type="InterPro" id="IPR020103">
    <property type="entry name" value="PsdUridine_synth_cat_dom_sf"/>
</dbReference>
<dbReference type="EMBL" id="MQWA01000001">
    <property type="protein sequence ID" value="PQJ30176.1"/>
    <property type="molecule type" value="Genomic_DNA"/>
</dbReference>
<reference evidence="2 3" key="1">
    <citation type="submission" date="2016-12" db="EMBL/GenBank/DDBJ databases">
        <title>Study of bacterial adaptation to deep sea.</title>
        <authorList>
            <person name="Song J."/>
            <person name="Yoshizawa S."/>
            <person name="Kogure K."/>
        </authorList>
    </citation>
    <scope>NUCLEOTIDE SEQUENCE [LARGE SCALE GENOMIC DNA]</scope>
    <source>
        <strain evidence="2 3">SAORIC-165</strain>
    </source>
</reference>
<dbReference type="SUPFAM" id="SSF55120">
    <property type="entry name" value="Pseudouridine synthase"/>
    <property type="match status" value="1"/>
</dbReference>
<gene>
    <name evidence="2" type="ORF">BSZ32_17995</name>
</gene>
<evidence type="ECO:0000313" key="3">
    <source>
        <dbReference type="Proteomes" id="UP000239907"/>
    </source>
</evidence>
<dbReference type="OrthoDB" id="9807829at2"/>
<sequence>MNFGSDKCEVVSVKKTDTEALSMTEALKILYQDEWLVAIDKPAGHLVHPAESPQDDDLVAMKILRDQIGKRVNTIHRIDRPTSGVLLFGLEKQATKKLHKALELHDFDKSYWAVVQGKAPAEQWQCHQPIQKEDGAPVREAHTSFRVLESRKVEALASLEEQCAGHGDILTLIEAIPHSGRFHQIRRHLLHADIPIVGDYRYAGIETCDRIGELLASGTRMLLQAKSLTLDHPITGDKLTITAPLGPNFLRCFPSLAE</sequence>
<dbReference type="GO" id="GO:0140098">
    <property type="term" value="F:catalytic activity, acting on RNA"/>
    <property type="evidence" value="ECO:0007669"/>
    <property type="project" value="UniProtKB-ARBA"/>
</dbReference>
<accession>A0A2S7U587</accession>